<evidence type="ECO:0000313" key="5">
    <source>
        <dbReference type="Proteomes" id="UP000281171"/>
    </source>
</evidence>
<comment type="caution">
    <text evidence="2">The sequence shown here is derived from an EMBL/GenBank/DDBJ whole genome shotgun (WGS) entry which is preliminary data.</text>
</comment>
<evidence type="ECO:0000256" key="1">
    <source>
        <dbReference type="SAM" id="MobiDB-lite"/>
    </source>
</evidence>
<dbReference type="RefSeq" id="WP_122248990.1">
    <property type="nucleotide sequence ID" value="NZ_RDQK01000033.1"/>
</dbReference>
<accession>A0A3M6Q0L9</accession>
<name>A0A3M6Q0L9_9BURK</name>
<dbReference type="EMBL" id="RDQL01000023">
    <property type="protein sequence ID" value="RMW95991.1"/>
    <property type="molecule type" value="Genomic_DNA"/>
</dbReference>
<reference evidence="4 5" key="1">
    <citation type="submission" date="2018-10" db="EMBL/GenBank/DDBJ databases">
        <title>Comamonadaceae CDC group NO-1 genome sequencing and assembly.</title>
        <authorList>
            <person name="Bernier A.-M."/>
            <person name="Bernard K."/>
        </authorList>
    </citation>
    <scope>NUCLEOTIDE SEQUENCE [LARGE SCALE GENOMIC DNA]</scope>
    <source>
        <strain evidence="2 4">NML161473</strain>
        <strain evidence="3 5">NML180581</strain>
    </source>
</reference>
<keyword evidence="4" id="KW-1185">Reference proteome</keyword>
<sequence>MKPVESSSFAPLSRRSLADQQPDRAGHADPSQAFGIAINALTMARYHLLQGDERTAERKACAALQALRQISPASELQFNT</sequence>
<dbReference type="AlphaFoldDB" id="A0A3M6Q0L9"/>
<evidence type="ECO:0000313" key="3">
    <source>
        <dbReference type="EMBL" id="RMX06166.1"/>
    </source>
</evidence>
<evidence type="ECO:0000313" key="4">
    <source>
        <dbReference type="Proteomes" id="UP000267035"/>
    </source>
</evidence>
<feature type="compositionally biased region" description="Polar residues" evidence="1">
    <location>
        <begin position="1"/>
        <end position="10"/>
    </location>
</feature>
<evidence type="ECO:0000313" key="2">
    <source>
        <dbReference type="EMBL" id="RMW95991.1"/>
    </source>
</evidence>
<feature type="region of interest" description="Disordered" evidence="1">
    <location>
        <begin position="1"/>
        <end position="31"/>
    </location>
</feature>
<accession>A0A3M6QT05</accession>
<dbReference type="Proteomes" id="UP000281171">
    <property type="component" value="Unassembled WGS sequence"/>
</dbReference>
<dbReference type="Proteomes" id="UP000267035">
    <property type="component" value="Unassembled WGS sequence"/>
</dbReference>
<organism evidence="2 4">
    <name type="scientific">Allofranklinella schreckenbergeri</name>
    <dbReference type="NCBI Taxonomy" id="1076744"/>
    <lineage>
        <taxon>Bacteria</taxon>
        <taxon>Pseudomonadati</taxon>
        <taxon>Pseudomonadota</taxon>
        <taxon>Betaproteobacteria</taxon>
        <taxon>Burkholderiales</taxon>
        <taxon>Comamonadaceae</taxon>
        <taxon>Allofranklinella</taxon>
    </lineage>
</organism>
<gene>
    <name evidence="3" type="ORF">EBQ24_11585</name>
    <name evidence="2" type="ORF">EBQ25_11545</name>
</gene>
<dbReference type="EMBL" id="RDQK01000033">
    <property type="protein sequence ID" value="RMX06166.1"/>
    <property type="molecule type" value="Genomic_DNA"/>
</dbReference>
<protein>
    <submittedName>
        <fullName evidence="2">Uncharacterized protein</fullName>
    </submittedName>
</protein>
<proteinExistence type="predicted"/>